<gene>
    <name evidence="1" type="ORF">NBEOAGPD_2763</name>
</gene>
<dbReference type="Proteomes" id="UP001055108">
    <property type="component" value="Unassembled WGS sequence"/>
</dbReference>
<organism evidence="1 2">
    <name type="scientific">Methylobacterium gregans</name>
    <dbReference type="NCBI Taxonomy" id="374424"/>
    <lineage>
        <taxon>Bacteria</taxon>
        <taxon>Pseudomonadati</taxon>
        <taxon>Pseudomonadota</taxon>
        <taxon>Alphaproteobacteria</taxon>
        <taxon>Hyphomicrobiales</taxon>
        <taxon>Methylobacteriaceae</taxon>
        <taxon>Methylobacterium</taxon>
    </lineage>
</organism>
<name>A0AA37HPC6_9HYPH</name>
<reference evidence="1" key="1">
    <citation type="journal article" date="2016" name="Front. Microbiol.">
        <title>Genome Sequence of the Piezophilic, Mesophilic Sulfate-Reducing Bacterium Desulfovibrio indicus J2T.</title>
        <authorList>
            <person name="Cao J."/>
            <person name="Maignien L."/>
            <person name="Shao Z."/>
            <person name="Alain K."/>
            <person name="Jebbar M."/>
        </authorList>
    </citation>
    <scope>NUCLEOTIDE SEQUENCE</scope>
    <source>
        <strain evidence="1">NBRC 103626</strain>
    </source>
</reference>
<protein>
    <recommendedName>
        <fullName evidence="3">Nucleoside 2-deoxyribosyltransferase</fullName>
    </recommendedName>
</protein>
<dbReference type="AlphaFoldDB" id="A0AA37HPC6"/>
<dbReference type="EMBL" id="BPQM01000064">
    <property type="protein sequence ID" value="GJD79534.1"/>
    <property type="molecule type" value="Genomic_DNA"/>
</dbReference>
<reference evidence="1" key="2">
    <citation type="submission" date="2021-08" db="EMBL/GenBank/DDBJ databases">
        <authorList>
            <person name="Tani A."/>
            <person name="Ola A."/>
            <person name="Ogura Y."/>
            <person name="Katsura K."/>
            <person name="Hayashi T."/>
        </authorList>
    </citation>
    <scope>NUCLEOTIDE SEQUENCE</scope>
    <source>
        <strain evidence="1">NBRC 103626</strain>
    </source>
</reference>
<evidence type="ECO:0000313" key="2">
    <source>
        <dbReference type="Proteomes" id="UP001055108"/>
    </source>
</evidence>
<evidence type="ECO:0008006" key="3">
    <source>
        <dbReference type="Google" id="ProtNLM"/>
    </source>
</evidence>
<sequence length="159" mass="17433">MSASVAIIGSFKTVERYQAVLASIEAFRAEGWTVTSPAGSAVLEAGIDFVRFETDHPDMSDAEVQSVTLERIMSADIVYVTAPDGYIGRTTCYEIGRLIQARRPVFFSMKPEDLPILVASRFIAEASVVAREYKGRHAPTLFEDGEDGSSVVERRLTHG</sequence>
<accession>A0AA37HPC6</accession>
<keyword evidence="2" id="KW-1185">Reference proteome</keyword>
<comment type="caution">
    <text evidence="1">The sequence shown here is derived from an EMBL/GenBank/DDBJ whole genome shotgun (WGS) entry which is preliminary data.</text>
</comment>
<evidence type="ECO:0000313" key="1">
    <source>
        <dbReference type="EMBL" id="GJD79534.1"/>
    </source>
</evidence>
<proteinExistence type="predicted"/>